<dbReference type="PANTHER" id="PTHR15454">
    <property type="entry name" value="NISCHARIN RELATED"/>
    <property type="match status" value="1"/>
</dbReference>
<feature type="compositionally biased region" description="Low complexity" evidence="3">
    <location>
        <begin position="426"/>
        <end position="437"/>
    </location>
</feature>
<dbReference type="Pfam" id="PF13516">
    <property type="entry name" value="LRR_6"/>
    <property type="match status" value="1"/>
</dbReference>
<evidence type="ECO:0000313" key="4">
    <source>
        <dbReference type="EMBL" id="KAK8931103.1"/>
    </source>
</evidence>
<dbReference type="Pfam" id="PF13855">
    <property type="entry name" value="LRR_8"/>
    <property type="match status" value="1"/>
</dbReference>
<proteinExistence type="predicted"/>
<dbReference type="SUPFAM" id="SSF52075">
    <property type="entry name" value="Outer arm dynein light chain 1"/>
    <property type="match status" value="1"/>
</dbReference>
<dbReference type="Proteomes" id="UP001418222">
    <property type="component" value="Unassembled WGS sequence"/>
</dbReference>
<keyword evidence="5" id="KW-1185">Reference proteome</keyword>
<dbReference type="FunFam" id="3.80.10.10:FF:000320">
    <property type="entry name" value="Protein phosphatase 1 regulatory subunit pprA"/>
    <property type="match status" value="1"/>
</dbReference>
<dbReference type="AlphaFoldDB" id="A0AAP0G0R5"/>
<keyword evidence="1" id="KW-0433">Leucine-rich repeat</keyword>
<evidence type="ECO:0000313" key="5">
    <source>
        <dbReference type="Proteomes" id="UP001418222"/>
    </source>
</evidence>
<dbReference type="InterPro" id="IPR032675">
    <property type="entry name" value="LRR_dom_sf"/>
</dbReference>
<evidence type="ECO:0000256" key="2">
    <source>
        <dbReference type="ARBA" id="ARBA00022737"/>
    </source>
</evidence>
<dbReference type="InterPro" id="IPR001611">
    <property type="entry name" value="Leu-rich_rpt"/>
</dbReference>
<gene>
    <name evidence="4" type="ORF">KSP39_PZI017016</name>
</gene>
<accession>A0AAP0G0R5</accession>
<feature type="compositionally biased region" description="Basic residues" evidence="3">
    <location>
        <begin position="438"/>
        <end position="449"/>
    </location>
</feature>
<dbReference type="SMART" id="SM00365">
    <property type="entry name" value="LRR_SD22"/>
    <property type="match status" value="4"/>
</dbReference>
<dbReference type="InterPro" id="IPR003591">
    <property type="entry name" value="Leu-rich_rpt_typical-subtyp"/>
</dbReference>
<reference evidence="4 5" key="1">
    <citation type="journal article" date="2022" name="Nat. Plants">
        <title>Genomes of leafy and leafless Platanthera orchids illuminate the evolution of mycoheterotrophy.</title>
        <authorList>
            <person name="Li M.H."/>
            <person name="Liu K.W."/>
            <person name="Li Z."/>
            <person name="Lu H.C."/>
            <person name="Ye Q.L."/>
            <person name="Zhang D."/>
            <person name="Wang J.Y."/>
            <person name="Li Y.F."/>
            <person name="Zhong Z.M."/>
            <person name="Liu X."/>
            <person name="Yu X."/>
            <person name="Liu D.K."/>
            <person name="Tu X.D."/>
            <person name="Liu B."/>
            <person name="Hao Y."/>
            <person name="Liao X.Y."/>
            <person name="Jiang Y.T."/>
            <person name="Sun W.H."/>
            <person name="Chen J."/>
            <person name="Chen Y.Q."/>
            <person name="Ai Y."/>
            <person name="Zhai J.W."/>
            <person name="Wu S.S."/>
            <person name="Zhou Z."/>
            <person name="Hsiao Y.Y."/>
            <person name="Wu W.L."/>
            <person name="Chen Y.Y."/>
            <person name="Lin Y.F."/>
            <person name="Hsu J.L."/>
            <person name="Li C.Y."/>
            <person name="Wang Z.W."/>
            <person name="Zhao X."/>
            <person name="Zhong W.Y."/>
            <person name="Ma X.K."/>
            <person name="Ma L."/>
            <person name="Huang J."/>
            <person name="Chen G.Z."/>
            <person name="Huang M.Z."/>
            <person name="Huang L."/>
            <person name="Peng D.H."/>
            <person name="Luo Y.B."/>
            <person name="Zou S.Q."/>
            <person name="Chen S.P."/>
            <person name="Lan S."/>
            <person name="Tsai W.C."/>
            <person name="Van de Peer Y."/>
            <person name="Liu Z.J."/>
        </authorList>
    </citation>
    <scope>NUCLEOTIDE SEQUENCE [LARGE SCALE GENOMIC DNA]</scope>
    <source>
        <strain evidence="4">Lor287</strain>
    </source>
</reference>
<organism evidence="4 5">
    <name type="scientific">Platanthera zijinensis</name>
    <dbReference type="NCBI Taxonomy" id="2320716"/>
    <lineage>
        <taxon>Eukaryota</taxon>
        <taxon>Viridiplantae</taxon>
        <taxon>Streptophyta</taxon>
        <taxon>Embryophyta</taxon>
        <taxon>Tracheophyta</taxon>
        <taxon>Spermatophyta</taxon>
        <taxon>Magnoliopsida</taxon>
        <taxon>Liliopsida</taxon>
        <taxon>Asparagales</taxon>
        <taxon>Orchidaceae</taxon>
        <taxon>Orchidoideae</taxon>
        <taxon>Orchideae</taxon>
        <taxon>Orchidinae</taxon>
        <taxon>Platanthera</taxon>
    </lineage>
</organism>
<dbReference type="SMART" id="SM00369">
    <property type="entry name" value="LRR_TYP"/>
    <property type="match status" value="3"/>
</dbReference>
<sequence>MQKSSSFTPNTASMDNLVIAEFEGDAGYEGGNEHGEILPMKRDYSDFNLQEKDEQSMPLSIKTSSSADCLIPQKHSSCQVLCSGSKNNCWNLCLWSDGSLDMPSASRSSDTHELVEEHDEKKAMEIESQWVAFPLLSSPNDRVYSWINSLEEWTFCPIDDKETFAGKEDRDIACPDHMEMGESSGKYHSHITPRAAEEMIQANNVIQCLNSSTSVAHFAGIGLKVVPCISAFGSLRSVSLTRNFIAHITPGCLPKNIHTLDLSRNKLSTIEGLRDLTKLRVLNLSYNRISRIGHGLSSCTGIKELYAAGNRISHVEGLHRFLKLTILDLSFNKITTVAAFGQLVANYNSLFALNLLGNPIQSNLGDDLIRKAVMSLLPRIGYFNKQLVKQHRAREVAANCAANAAIGDGGWSSRSRPTRRSALGLGSSTKSMSGSQSRSRHQHSSSARK</sequence>
<dbReference type="PROSITE" id="PS51450">
    <property type="entry name" value="LRR"/>
    <property type="match status" value="3"/>
</dbReference>
<dbReference type="EMBL" id="JBBWWQ010000014">
    <property type="protein sequence ID" value="KAK8931103.1"/>
    <property type="molecule type" value="Genomic_DNA"/>
</dbReference>
<name>A0AAP0G0R5_9ASPA</name>
<evidence type="ECO:0000256" key="3">
    <source>
        <dbReference type="SAM" id="MobiDB-lite"/>
    </source>
</evidence>
<evidence type="ECO:0000256" key="1">
    <source>
        <dbReference type="ARBA" id="ARBA00022614"/>
    </source>
</evidence>
<dbReference type="PANTHER" id="PTHR15454:SF37">
    <property type="entry name" value="OUTER ARM DYNEIN LIGHT CHAIN 1 PROTEIN"/>
    <property type="match status" value="1"/>
</dbReference>
<dbReference type="GO" id="GO:0005737">
    <property type="term" value="C:cytoplasm"/>
    <property type="evidence" value="ECO:0007669"/>
    <property type="project" value="TreeGrafter"/>
</dbReference>
<dbReference type="Gene3D" id="3.80.10.10">
    <property type="entry name" value="Ribonuclease Inhibitor"/>
    <property type="match status" value="1"/>
</dbReference>
<keyword evidence="2" id="KW-0677">Repeat</keyword>
<protein>
    <submittedName>
        <fullName evidence="4">Uncharacterized protein</fullName>
    </submittedName>
</protein>
<dbReference type="PRINTS" id="PR00019">
    <property type="entry name" value="LEURICHRPT"/>
</dbReference>
<comment type="caution">
    <text evidence="4">The sequence shown here is derived from an EMBL/GenBank/DDBJ whole genome shotgun (WGS) entry which is preliminary data.</text>
</comment>
<feature type="region of interest" description="Disordered" evidence="3">
    <location>
        <begin position="409"/>
        <end position="449"/>
    </location>
</feature>